<evidence type="ECO:0008006" key="4">
    <source>
        <dbReference type="Google" id="ProtNLM"/>
    </source>
</evidence>
<reference evidence="2 3" key="2">
    <citation type="journal article" date="2019" name="G3 (Bethesda)">
        <title>Hybrid Assembly of the Genome of the Entomopathogenic Nematode Steinernema carpocapsae Identifies the X-Chromosome.</title>
        <authorList>
            <person name="Serra L."/>
            <person name="Macchietto M."/>
            <person name="Macias-Munoz A."/>
            <person name="McGill C.J."/>
            <person name="Rodriguez I.M."/>
            <person name="Rodriguez B."/>
            <person name="Murad R."/>
            <person name="Mortazavi A."/>
        </authorList>
    </citation>
    <scope>NUCLEOTIDE SEQUENCE [LARGE SCALE GENOMIC DNA]</scope>
    <source>
        <strain evidence="2 3">ALL</strain>
    </source>
</reference>
<dbReference type="EMBL" id="AZBU02000003">
    <property type="protein sequence ID" value="TKR89733.1"/>
    <property type="molecule type" value="Genomic_DNA"/>
</dbReference>
<dbReference type="Gene3D" id="2.10.25.10">
    <property type="entry name" value="Laminin"/>
    <property type="match status" value="1"/>
</dbReference>
<name>A0A4U5P2D4_STECR</name>
<dbReference type="AlphaFoldDB" id="A0A4U5P2D4"/>
<keyword evidence="1" id="KW-0732">Signal</keyword>
<evidence type="ECO:0000256" key="1">
    <source>
        <dbReference type="SAM" id="SignalP"/>
    </source>
</evidence>
<feature type="chain" id="PRO_5020485904" description="TIL domain-containing protein" evidence="1">
    <location>
        <begin position="17"/>
        <end position="103"/>
    </location>
</feature>
<organism evidence="2 3">
    <name type="scientific">Steinernema carpocapsae</name>
    <name type="common">Entomopathogenic nematode</name>
    <dbReference type="NCBI Taxonomy" id="34508"/>
    <lineage>
        <taxon>Eukaryota</taxon>
        <taxon>Metazoa</taxon>
        <taxon>Ecdysozoa</taxon>
        <taxon>Nematoda</taxon>
        <taxon>Chromadorea</taxon>
        <taxon>Rhabditida</taxon>
        <taxon>Tylenchina</taxon>
        <taxon>Panagrolaimomorpha</taxon>
        <taxon>Strongyloidoidea</taxon>
        <taxon>Steinernematidae</taxon>
        <taxon>Steinernema</taxon>
    </lineage>
</organism>
<keyword evidence="3" id="KW-1185">Reference proteome</keyword>
<comment type="caution">
    <text evidence="2">The sequence shown here is derived from an EMBL/GenBank/DDBJ whole genome shotgun (WGS) entry which is preliminary data.</text>
</comment>
<evidence type="ECO:0000313" key="2">
    <source>
        <dbReference type="EMBL" id="TKR89733.1"/>
    </source>
</evidence>
<evidence type="ECO:0000313" key="3">
    <source>
        <dbReference type="Proteomes" id="UP000298663"/>
    </source>
</evidence>
<dbReference type="Proteomes" id="UP000298663">
    <property type="component" value="Unassembled WGS sequence"/>
</dbReference>
<reference evidence="2 3" key="1">
    <citation type="journal article" date="2015" name="Genome Biol.">
        <title>Comparative genomics of Steinernema reveals deeply conserved gene regulatory networks.</title>
        <authorList>
            <person name="Dillman A.R."/>
            <person name="Macchietto M."/>
            <person name="Porter C.F."/>
            <person name="Rogers A."/>
            <person name="Williams B."/>
            <person name="Antoshechkin I."/>
            <person name="Lee M.M."/>
            <person name="Goodwin Z."/>
            <person name="Lu X."/>
            <person name="Lewis E.E."/>
            <person name="Goodrich-Blair H."/>
            <person name="Stock S.P."/>
            <person name="Adams B.J."/>
            <person name="Sternberg P.W."/>
            <person name="Mortazavi A."/>
        </authorList>
    </citation>
    <scope>NUCLEOTIDE SEQUENCE [LARGE SCALE GENOMIC DNA]</scope>
    <source>
        <strain evidence="2 3">ALL</strain>
    </source>
</reference>
<accession>A0A4U5P2D4</accession>
<feature type="signal peptide" evidence="1">
    <location>
        <begin position="1"/>
        <end position="16"/>
    </location>
</feature>
<sequence>MKPTVIFFTLVAVIAGDIPTAPTCLPNQISSMCQTCLINCILEGSRCDENCDPEATCICPSDGFSTNVQGECVPDSQCSQPDYFSTPISLSGCDPPVATKFCI</sequence>
<gene>
    <name evidence="2" type="ORF">L596_013790</name>
</gene>
<protein>
    <recommendedName>
        <fullName evidence="4">TIL domain-containing protein</fullName>
    </recommendedName>
</protein>
<proteinExistence type="predicted"/>